<dbReference type="Proteomes" id="UP000185490">
    <property type="component" value="Chromosome"/>
</dbReference>
<sequence>MKKMLIVVLLILSLNMFSFTVSRSSWFGIRYVNPAETSLMTEYSFLQNFVMFYSYERNVDPTHNSPVSYGFSFFTNIDPDKEYLVRGLGFDFNVKIFGVTLFNVGEKLQLGFQGEVLLQKEIFQKKIGTSANLGDFNGTNFEHYNKIFVNSVALKPGIRGDFVLSKEMYLSARVYYNIQFFVGTKTECGSNVNLELQPKNSINLDFAISIPF</sequence>
<dbReference type="RefSeq" id="WP_012058111.1">
    <property type="nucleotide sequence ID" value="NZ_CP007389.1"/>
</dbReference>
<protein>
    <recommendedName>
        <fullName evidence="3">Outer membrane protein beta-barrel domain-containing protein</fullName>
    </recommendedName>
</protein>
<evidence type="ECO:0008006" key="3">
    <source>
        <dbReference type="Google" id="ProtNLM"/>
    </source>
</evidence>
<organism evidence="1 2">
    <name type="scientific">Thermosipho melanesiensis</name>
    <dbReference type="NCBI Taxonomy" id="46541"/>
    <lineage>
        <taxon>Bacteria</taxon>
        <taxon>Thermotogati</taxon>
        <taxon>Thermotogota</taxon>
        <taxon>Thermotogae</taxon>
        <taxon>Thermotogales</taxon>
        <taxon>Fervidobacteriaceae</taxon>
        <taxon>Thermosipho</taxon>
    </lineage>
</organism>
<keyword evidence="2" id="KW-1185">Reference proteome</keyword>
<accession>A0ABN4UX96</accession>
<reference evidence="1 2" key="1">
    <citation type="submission" date="2014-02" db="EMBL/GenBank/DDBJ databases">
        <title>Diversity of Thermotogales isolates from hydrothermal vents.</title>
        <authorList>
            <person name="Haverkamp T.H.A."/>
            <person name="Lossouarn J."/>
            <person name="Geslin C."/>
            <person name="Nesbo C.L."/>
        </authorList>
    </citation>
    <scope>NUCLEOTIDE SEQUENCE [LARGE SCALE GENOMIC DNA]</scope>
    <source>
        <strain evidence="1 2">431</strain>
    </source>
</reference>
<proteinExistence type="predicted"/>
<dbReference type="EMBL" id="CP007389">
    <property type="protein sequence ID" value="APT74775.1"/>
    <property type="molecule type" value="Genomic_DNA"/>
</dbReference>
<evidence type="ECO:0000313" key="2">
    <source>
        <dbReference type="Proteomes" id="UP000185490"/>
    </source>
</evidence>
<evidence type="ECO:0000313" key="1">
    <source>
        <dbReference type="EMBL" id="APT74775.1"/>
    </source>
</evidence>
<gene>
    <name evidence="1" type="ORF">BW47_10090</name>
</gene>
<name>A0ABN4UX96_9BACT</name>